<keyword evidence="2" id="KW-1185">Reference proteome</keyword>
<name>A0ACC1YVW2_MELAZ</name>
<proteinExistence type="predicted"/>
<dbReference type="Proteomes" id="UP001164539">
    <property type="component" value="Chromosome 1"/>
</dbReference>
<evidence type="ECO:0000313" key="1">
    <source>
        <dbReference type="EMBL" id="KAJ4727621.1"/>
    </source>
</evidence>
<reference evidence="1 2" key="1">
    <citation type="journal article" date="2023" name="Science">
        <title>Complex scaffold remodeling in plant triterpene biosynthesis.</title>
        <authorList>
            <person name="De La Pena R."/>
            <person name="Hodgson H."/>
            <person name="Liu J.C."/>
            <person name="Stephenson M.J."/>
            <person name="Martin A.C."/>
            <person name="Owen C."/>
            <person name="Harkess A."/>
            <person name="Leebens-Mack J."/>
            <person name="Jimenez L.E."/>
            <person name="Osbourn A."/>
            <person name="Sattely E.S."/>
        </authorList>
    </citation>
    <scope>NUCLEOTIDE SEQUENCE [LARGE SCALE GENOMIC DNA]</scope>
    <source>
        <strain evidence="2">cv. JPN11</strain>
        <tissue evidence="1">Leaf</tissue>
    </source>
</reference>
<accession>A0ACC1YVW2</accession>
<organism evidence="1 2">
    <name type="scientific">Melia azedarach</name>
    <name type="common">Chinaberry tree</name>
    <dbReference type="NCBI Taxonomy" id="155640"/>
    <lineage>
        <taxon>Eukaryota</taxon>
        <taxon>Viridiplantae</taxon>
        <taxon>Streptophyta</taxon>
        <taxon>Embryophyta</taxon>
        <taxon>Tracheophyta</taxon>
        <taxon>Spermatophyta</taxon>
        <taxon>Magnoliopsida</taxon>
        <taxon>eudicotyledons</taxon>
        <taxon>Gunneridae</taxon>
        <taxon>Pentapetalae</taxon>
        <taxon>rosids</taxon>
        <taxon>malvids</taxon>
        <taxon>Sapindales</taxon>
        <taxon>Meliaceae</taxon>
        <taxon>Melia</taxon>
    </lineage>
</organism>
<comment type="caution">
    <text evidence="1">The sequence shown here is derived from an EMBL/GenBank/DDBJ whole genome shotgun (WGS) entry which is preliminary data.</text>
</comment>
<evidence type="ECO:0000313" key="2">
    <source>
        <dbReference type="Proteomes" id="UP001164539"/>
    </source>
</evidence>
<dbReference type="EMBL" id="CM051394">
    <property type="protein sequence ID" value="KAJ4727621.1"/>
    <property type="molecule type" value="Genomic_DNA"/>
</dbReference>
<gene>
    <name evidence="1" type="ORF">OWV82_000694</name>
</gene>
<protein>
    <submittedName>
        <fullName evidence="1">Mitochondrial transcription termination factor family protein</fullName>
    </submittedName>
</protein>
<sequence>MYGFFNRRLALQQVVKNCYRSVVQDLENSHLGFIQNARLFPISIKLFSSGNKEVKSIQSEEYSFTVAYLVNSCGLSPETAKSAAKRVKFESSEKPDSVLQILKSSGFANTQIAKLIRVRPNILLAHPERSILPKLEFLKSIGITDAEIANVCSSNPAILGQSLENSLIPNYNFLKSVLLSDENVIKTFRKKQRIFNQDLPKKVSPKLAVLRELGVPESFIALALTCFPAVVLQAHSNFDENVKKVIELGFDPRKCAFIHAMQVFASISQPTREHKLDVLRRWGWSEEDIRLAFRRCPVYLNSSENKIISGLDFLVNKMGWKSTAIAKYPDTFLMNLEKRVIPRCSVIKVLQLRGLLKKNLSLGQILGPVEKVFLGRFVTKYGDDIPQLVNIYKCKEDLQSLDLNCNVSPATIVC</sequence>